<protein>
    <submittedName>
        <fullName evidence="1">Uncharacterized protein</fullName>
    </submittedName>
</protein>
<proteinExistence type="predicted"/>
<accession>S7YD07</accession>
<evidence type="ECO:0000313" key="1">
    <source>
        <dbReference type="EMBL" id="EPR85893.1"/>
    </source>
</evidence>
<organism evidence="1 2">
    <name type="scientific">Acinetobacter junii CIP 107470 = MTCC 11364</name>
    <dbReference type="NCBI Taxonomy" id="1217666"/>
    <lineage>
        <taxon>Bacteria</taxon>
        <taxon>Pseudomonadati</taxon>
        <taxon>Pseudomonadota</taxon>
        <taxon>Gammaproteobacteria</taxon>
        <taxon>Moraxellales</taxon>
        <taxon>Moraxellaceae</taxon>
        <taxon>Acinetobacter</taxon>
    </lineage>
</organism>
<evidence type="ECO:0000313" key="2">
    <source>
        <dbReference type="Proteomes" id="UP000018420"/>
    </source>
</evidence>
<dbReference type="AlphaFoldDB" id="S7YD07"/>
<dbReference type="EMBL" id="ASYZ01000085">
    <property type="protein sequence ID" value="EPR85893.1"/>
    <property type="molecule type" value="Genomic_DNA"/>
</dbReference>
<dbReference type="Proteomes" id="UP000018420">
    <property type="component" value="Unassembled WGS sequence"/>
</dbReference>
<sequence>MKIYYGNKFSKIIRVYEKTPFKPLNLVQIEIYLKPINDGI</sequence>
<name>S7YD07_ACIJU</name>
<gene>
    <name evidence="1" type="ORF">L292_3093</name>
</gene>
<dbReference type="PATRIC" id="fig|1330047.3.peg.1686"/>
<comment type="caution">
    <text evidence="1">The sequence shown here is derived from an EMBL/GenBank/DDBJ whole genome shotgun (WGS) entry which is preliminary data.</text>
</comment>
<reference evidence="1 2" key="1">
    <citation type="submission" date="2013-05" db="EMBL/GenBank/DDBJ databases">
        <title>Genome assembly of Acinetobacter junii MTCC 11364.</title>
        <authorList>
            <person name="Khatri I."/>
            <person name="Singh N.K."/>
            <person name="Subramanian S."/>
            <person name="Mayilraj S."/>
        </authorList>
    </citation>
    <scope>NUCLEOTIDE SEQUENCE [LARGE SCALE GENOMIC DNA]</scope>
    <source>
        <strain evidence="1 2">MTCC 11364</strain>
    </source>
</reference>